<evidence type="ECO:0000256" key="16">
    <source>
        <dbReference type="RuleBase" id="RU000394"/>
    </source>
</evidence>
<feature type="domain" description="Kinesin motor" evidence="18">
    <location>
        <begin position="7"/>
        <end position="341"/>
    </location>
</feature>
<evidence type="ECO:0000256" key="4">
    <source>
        <dbReference type="ARBA" id="ARBA00022701"/>
    </source>
</evidence>
<evidence type="ECO:0000256" key="1">
    <source>
        <dbReference type="ARBA" id="ARBA00004611"/>
    </source>
</evidence>
<dbReference type="GO" id="GO:0007018">
    <property type="term" value="P:microtubule-based movement"/>
    <property type="evidence" value="ECO:0007669"/>
    <property type="project" value="InterPro"/>
</dbReference>
<dbReference type="Gene3D" id="3.40.850.10">
    <property type="entry name" value="Kinesin motor domain"/>
    <property type="match status" value="1"/>
</dbReference>
<evidence type="ECO:0000256" key="12">
    <source>
        <dbReference type="ARBA" id="ARBA00023273"/>
    </source>
</evidence>
<evidence type="ECO:0000256" key="7">
    <source>
        <dbReference type="ARBA" id="ARBA00022846"/>
    </source>
</evidence>
<keyword evidence="7" id="KW-0282">Flagellum</keyword>
<dbReference type="AlphaFoldDB" id="A0A6P8PZ41"/>
<evidence type="ECO:0000256" key="6">
    <source>
        <dbReference type="ARBA" id="ARBA00022840"/>
    </source>
</evidence>
<keyword evidence="6 15" id="KW-0067">ATP-binding</keyword>
<dbReference type="GeneID" id="117354401"/>
<dbReference type="PROSITE" id="PS50067">
    <property type="entry name" value="KINESIN_MOTOR_2"/>
    <property type="match status" value="1"/>
</dbReference>
<dbReference type="Pfam" id="PF00225">
    <property type="entry name" value="Kinesin"/>
    <property type="match status" value="1"/>
</dbReference>
<comment type="similarity">
    <text evidence="15 16">Belongs to the TRAFAC class myosin-kinesin ATPase superfamily. Kinesin family.</text>
</comment>
<dbReference type="GO" id="GO:0008017">
    <property type="term" value="F:microtubule binding"/>
    <property type="evidence" value="ECO:0007669"/>
    <property type="project" value="InterPro"/>
</dbReference>
<dbReference type="InterPro" id="IPR001752">
    <property type="entry name" value="Kinesin_motor_dom"/>
</dbReference>
<dbReference type="CTD" id="64147"/>
<name>A0A6P8PZ41_GEOSA</name>
<evidence type="ECO:0000256" key="17">
    <source>
        <dbReference type="SAM" id="MobiDB-lite"/>
    </source>
</evidence>
<feature type="compositionally biased region" description="Basic and acidic residues" evidence="17">
    <location>
        <begin position="506"/>
        <end position="516"/>
    </location>
</feature>
<comment type="subcellular location">
    <subcellularLocation>
        <location evidence="1">Cytoplasm</location>
        <location evidence="1">Cytoskeleton</location>
        <location evidence="1">Flagellum axoneme</location>
    </subcellularLocation>
</comment>
<dbReference type="SUPFAM" id="SSF52540">
    <property type="entry name" value="P-loop containing nucleoside triphosphate hydrolases"/>
    <property type="match status" value="1"/>
</dbReference>
<dbReference type="SMART" id="SM00129">
    <property type="entry name" value="KISc"/>
    <property type="match status" value="1"/>
</dbReference>
<keyword evidence="8" id="KW-0175">Coiled coil</keyword>
<evidence type="ECO:0000259" key="18">
    <source>
        <dbReference type="PROSITE" id="PS50067"/>
    </source>
</evidence>
<keyword evidence="5 15" id="KW-0547">Nucleotide-binding</keyword>
<dbReference type="PANTHER" id="PTHR47968">
    <property type="entry name" value="CENTROMERE PROTEIN E"/>
    <property type="match status" value="1"/>
</dbReference>
<organism evidence="19 20">
    <name type="scientific">Geotrypetes seraphini</name>
    <name type="common">Gaboon caecilian</name>
    <name type="synonym">Caecilia seraphini</name>
    <dbReference type="NCBI Taxonomy" id="260995"/>
    <lineage>
        <taxon>Eukaryota</taxon>
        <taxon>Metazoa</taxon>
        <taxon>Chordata</taxon>
        <taxon>Craniata</taxon>
        <taxon>Vertebrata</taxon>
        <taxon>Euteleostomi</taxon>
        <taxon>Amphibia</taxon>
        <taxon>Gymnophiona</taxon>
        <taxon>Geotrypetes</taxon>
    </lineage>
</organism>
<dbReference type="Proteomes" id="UP000515159">
    <property type="component" value="Chromosome 2"/>
</dbReference>
<keyword evidence="11" id="KW-0206">Cytoskeleton</keyword>
<gene>
    <name evidence="20" type="primary">KIF9</name>
</gene>
<proteinExistence type="inferred from homology"/>
<evidence type="ECO:0000256" key="11">
    <source>
        <dbReference type="ARBA" id="ARBA00023212"/>
    </source>
</evidence>
<feature type="region of interest" description="Disordered" evidence="17">
    <location>
        <begin position="499"/>
        <end position="519"/>
    </location>
</feature>
<dbReference type="KEGG" id="gsh:117354401"/>
<evidence type="ECO:0000256" key="5">
    <source>
        <dbReference type="ARBA" id="ARBA00022741"/>
    </source>
</evidence>
<dbReference type="InterPro" id="IPR019821">
    <property type="entry name" value="Kinesin_motor_CS"/>
</dbReference>
<dbReference type="GO" id="GO:0005874">
    <property type="term" value="C:microtubule"/>
    <property type="evidence" value="ECO:0007669"/>
    <property type="project" value="UniProtKB-KW"/>
</dbReference>
<dbReference type="RefSeq" id="XP_033787755.1">
    <property type="nucleotide sequence ID" value="XM_033931864.1"/>
</dbReference>
<evidence type="ECO:0000256" key="10">
    <source>
        <dbReference type="ARBA" id="ARBA00023175"/>
    </source>
</evidence>
<evidence type="ECO:0000256" key="14">
    <source>
        <dbReference type="ARBA" id="ARBA00063408"/>
    </source>
</evidence>
<dbReference type="FunFam" id="3.40.850.10:FF:000040">
    <property type="entry name" value="Kinesin-like protein"/>
    <property type="match status" value="1"/>
</dbReference>
<evidence type="ECO:0000256" key="8">
    <source>
        <dbReference type="ARBA" id="ARBA00023054"/>
    </source>
</evidence>
<evidence type="ECO:0000256" key="15">
    <source>
        <dbReference type="PROSITE-ProRule" id="PRU00283"/>
    </source>
</evidence>
<dbReference type="PROSITE" id="PS00411">
    <property type="entry name" value="KINESIN_MOTOR_1"/>
    <property type="match status" value="1"/>
</dbReference>
<keyword evidence="2" id="KW-0963">Cytoplasm</keyword>
<evidence type="ECO:0000256" key="9">
    <source>
        <dbReference type="ARBA" id="ARBA00023069"/>
    </source>
</evidence>
<keyword evidence="9" id="KW-0969">Cilium</keyword>
<keyword evidence="4 16" id="KW-0493">Microtubule</keyword>
<dbReference type="PRINTS" id="PR00380">
    <property type="entry name" value="KINESINHEAVY"/>
</dbReference>
<dbReference type="Pfam" id="PF23735">
    <property type="entry name" value="KIF9"/>
    <property type="match status" value="1"/>
</dbReference>
<dbReference type="FunCoup" id="A0A6P8PZ41">
    <property type="interactions" value="104"/>
</dbReference>
<dbReference type="GO" id="GO:0003777">
    <property type="term" value="F:microtubule motor activity"/>
    <property type="evidence" value="ECO:0007669"/>
    <property type="project" value="InterPro"/>
</dbReference>
<comment type="subunit">
    <text evidence="14">Interacts with HYDIN.</text>
</comment>
<evidence type="ECO:0000256" key="13">
    <source>
        <dbReference type="ARBA" id="ARBA00059553"/>
    </source>
</evidence>
<dbReference type="InterPro" id="IPR027640">
    <property type="entry name" value="Kinesin-like_fam"/>
</dbReference>
<dbReference type="InParanoid" id="A0A6P8PZ41"/>
<keyword evidence="12" id="KW-0966">Cell projection</keyword>
<dbReference type="InterPro" id="IPR027417">
    <property type="entry name" value="P-loop_NTPase"/>
</dbReference>
<evidence type="ECO:0000313" key="19">
    <source>
        <dbReference type="Proteomes" id="UP000515159"/>
    </source>
</evidence>
<dbReference type="OrthoDB" id="3176171at2759"/>
<keyword evidence="19" id="KW-1185">Reference proteome</keyword>
<keyword evidence="3" id="KW-0597">Phosphoprotein</keyword>
<dbReference type="InterPro" id="IPR036961">
    <property type="entry name" value="Kinesin_motor_dom_sf"/>
</dbReference>
<evidence type="ECO:0000256" key="2">
    <source>
        <dbReference type="ARBA" id="ARBA00022490"/>
    </source>
</evidence>
<protein>
    <recommendedName>
        <fullName evidence="16">Kinesin-like protein</fullName>
    </recommendedName>
</protein>
<reference evidence="20" key="1">
    <citation type="submission" date="2025-08" db="UniProtKB">
        <authorList>
            <consortium name="RefSeq"/>
        </authorList>
    </citation>
    <scope>IDENTIFICATION</scope>
</reference>
<dbReference type="GO" id="GO:0005524">
    <property type="term" value="F:ATP binding"/>
    <property type="evidence" value="ECO:0007669"/>
    <property type="project" value="UniProtKB-UniRule"/>
</dbReference>
<evidence type="ECO:0000256" key="3">
    <source>
        <dbReference type="ARBA" id="ARBA00022553"/>
    </source>
</evidence>
<feature type="binding site" evidence="15">
    <location>
        <begin position="94"/>
        <end position="101"/>
    </location>
    <ligand>
        <name>ATP</name>
        <dbReference type="ChEBI" id="CHEBI:30616"/>
    </ligand>
</feature>
<evidence type="ECO:0000313" key="20">
    <source>
        <dbReference type="RefSeq" id="XP_033787755.1"/>
    </source>
</evidence>
<keyword evidence="10 15" id="KW-0505">Motor protein</keyword>
<dbReference type="PANTHER" id="PTHR47968:SF62">
    <property type="entry name" value="KINESIN FAMILY MEMBER 5A"/>
    <property type="match status" value="1"/>
</dbReference>
<sequence length="814" mass="92887">MGSRGNSVCVYVRVRPTDKFAQDIIQVGKDNKTINVHIKKDNKFTVVNNQRSDWSFRLDGFLQNASQDSVYDTVAKSVVSKAMDGYNGTIMCYGQTGAGKTYTITGATENYDHRGIIPRAIQQVFREIEERSNYHIKVRVSYLEIYNETLFDLLSTMPDIMSTDTQIIIKEDSHGIHVKGLSVHITNSEEDALNLLFEGETNRIIASHILNKNSSRSHCIFTIYIESRARCFSDARYTYSKINLVDLAGSERLKKTRSEGQVMKEASYINRSLSFLEQTILALTDRKREHIPFRQCKLTYALKDSLGGKCNTILVTNIYGEESQLEETLSSLRFASRMKCIPTDPEIIQYYDPVLTMKNLEKEINFLRQELFLHDLLAKRGQINYEPLTETQIAEINSQARRYLAGTLTEIDLINFRQIQEVFTQFKIILSQQEQEVETRLREKYTLIDKKNLETIAAAQKAGLLDEEGQMVGELDGQGFGIGLAPPTSKPVFSAARKWKSRKAKERGSPTGRKESFISPTLGKEPVTVSLSKSVQMVASAKDLEIKESVAKDVDIISLDIHRSETAFKEEISRPSTPPTKEAAFEEFKNDRGSELSRIFKEDKAILIDRKKKIAEITQRINVTKQEIDRTNQTILVKKHERETQGEYVSDGGQTIIDEEEFILIVKLKDLKKQYRSDYDELQDLNAEVQYCQRLVDQCRQRLLTEFDIWYNESFLIPEETQIILKGGGSIRPGMMPISKITTLGEDDQDRFEHLQQTLTLDNPSTLSFYNAKMKMDHRHLYAKAASHLIPTRKKAGVITASMRNKPPSMLSVS</sequence>
<comment type="function">
    <text evidence="13">Essential for normal male fertility and for progressive motility of spermatozoa.</text>
</comment>
<accession>A0A6P8PZ41</accession>
<dbReference type="InterPro" id="IPR056524">
    <property type="entry name" value="KIF6/9_C"/>
</dbReference>